<feature type="chain" id="PRO_5032910907" description="beta-N-acetylhexosaminidase" evidence="7">
    <location>
        <begin position="23"/>
        <end position="543"/>
    </location>
</feature>
<dbReference type="Gene3D" id="3.20.20.80">
    <property type="entry name" value="Glycosidases"/>
    <property type="match status" value="1"/>
</dbReference>
<dbReference type="Pfam" id="PF00728">
    <property type="entry name" value="Glyco_hydro_20"/>
    <property type="match status" value="1"/>
</dbReference>
<protein>
    <recommendedName>
        <fullName evidence="3">beta-N-acetylhexosaminidase</fullName>
        <ecNumber evidence="3">3.2.1.52</ecNumber>
    </recommendedName>
</protein>
<evidence type="ECO:0000256" key="6">
    <source>
        <dbReference type="PIRSR" id="PIRSR625705-1"/>
    </source>
</evidence>
<dbReference type="GO" id="GO:0004563">
    <property type="term" value="F:beta-N-acetylhexosaminidase activity"/>
    <property type="evidence" value="ECO:0007669"/>
    <property type="project" value="UniProtKB-EC"/>
</dbReference>
<dbReference type="Pfam" id="PF02838">
    <property type="entry name" value="Glyco_hydro_20b"/>
    <property type="match status" value="1"/>
</dbReference>
<dbReference type="SUPFAM" id="SSF55545">
    <property type="entry name" value="beta-N-acetylhexosaminidase-like domain"/>
    <property type="match status" value="1"/>
</dbReference>
<evidence type="ECO:0000256" key="4">
    <source>
        <dbReference type="ARBA" id="ARBA00022801"/>
    </source>
</evidence>
<dbReference type="InterPro" id="IPR025705">
    <property type="entry name" value="Beta_hexosaminidase_sua/sub"/>
</dbReference>
<dbReference type="InterPro" id="IPR017853">
    <property type="entry name" value="GH"/>
</dbReference>
<comment type="catalytic activity">
    <reaction evidence="1">
        <text>Hydrolysis of terminal non-reducing N-acetyl-D-hexosamine residues in N-acetyl-beta-D-hexosaminides.</text>
        <dbReference type="EC" id="3.2.1.52"/>
    </reaction>
</comment>
<dbReference type="RefSeq" id="WP_178932390.1">
    <property type="nucleotide sequence ID" value="NZ_JACBAZ010000003.1"/>
</dbReference>
<evidence type="ECO:0000256" key="3">
    <source>
        <dbReference type="ARBA" id="ARBA00012663"/>
    </source>
</evidence>
<feature type="signal peptide" evidence="7">
    <location>
        <begin position="1"/>
        <end position="22"/>
    </location>
</feature>
<keyword evidence="7" id="KW-0732">Signal</keyword>
<keyword evidence="5" id="KW-0326">Glycosidase</keyword>
<keyword evidence="4" id="KW-0378">Hydrolase</keyword>
<dbReference type="EC" id="3.2.1.52" evidence="3"/>
<evidence type="ECO:0000259" key="8">
    <source>
        <dbReference type="Pfam" id="PF00728"/>
    </source>
</evidence>
<feature type="domain" description="Beta-hexosaminidase bacterial type N-terminal" evidence="9">
    <location>
        <begin position="24"/>
        <end position="157"/>
    </location>
</feature>
<dbReference type="Proteomes" id="UP000557872">
    <property type="component" value="Unassembled WGS sequence"/>
</dbReference>
<dbReference type="PANTHER" id="PTHR22600:SF57">
    <property type="entry name" value="BETA-N-ACETYLHEXOSAMINIDASE"/>
    <property type="match status" value="1"/>
</dbReference>
<evidence type="ECO:0000256" key="1">
    <source>
        <dbReference type="ARBA" id="ARBA00001231"/>
    </source>
</evidence>
<dbReference type="AlphaFoldDB" id="A0A851GE79"/>
<dbReference type="Gene3D" id="3.30.379.10">
    <property type="entry name" value="Chitobiase/beta-hexosaminidase domain 2-like"/>
    <property type="match status" value="1"/>
</dbReference>
<comment type="similarity">
    <text evidence="2">Belongs to the glycosyl hydrolase 20 family.</text>
</comment>
<sequence>MKLISLFIVWLLCPMCPMCLMAQLDIFPTPVSVAPGTGSFQITKDTVIYHDQISKSAAGLLRHQLEQSAGYQLSLRQGKAKGKSVILFTSRGVHADLGEEGYTLEVSPESIVMRANNDRGFFYAVQSLRQLLPAAALSGEMVQGQVWEIDAVSIRDHPRYAWRSFMLDSGRQYHTVDFIKRYLDLMAFHKMNTFHWHLSENLGWRMESKKYPKLHLVGSKVGKEQEQQGYYTQQEMRELVRYAAERHITIVPEIDIPGHSEAAMLSYPELTCTGQVAPSSGHSTNIYCGGKDLTYTFTKDILDELCDIFPSPYIHVGGDEAPKKNWVKCRYCQLKIKKHELGNEHNLQIHLMNHLADVLKARGRKTICWDDVLPSGKAKGTQAPALRDNIVIAWWHNHGLSNKIVIKAVQSGREVICNPNKYTYLNFPVTPWKRYGKNRTFDLADVFKTDAEFKGLTKSEKQLILGWGAALWTDFNVPQASIDKRVFPRMVALTEYMWQGEQTYEFDDYYKKLKTSHYPRLKAMGVDVGPALRGEIPEGFGWD</sequence>
<dbReference type="CDD" id="cd06563">
    <property type="entry name" value="GH20_chitobiase-like"/>
    <property type="match status" value="1"/>
</dbReference>
<dbReference type="GO" id="GO:0005975">
    <property type="term" value="P:carbohydrate metabolic process"/>
    <property type="evidence" value="ECO:0007669"/>
    <property type="project" value="InterPro"/>
</dbReference>
<name>A0A851GE79_9BACT</name>
<feature type="active site" description="Proton donor" evidence="6">
    <location>
        <position position="320"/>
    </location>
</feature>
<keyword evidence="11" id="KW-1185">Reference proteome</keyword>
<evidence type="ECO:0000256" key="5">
    <source>
        <dbReference type="ARBA" id="ARBA00023295"/>
    </source>
</evidence>
<reference evidence="10 11" key="1">
    <citation type="submission" date="2020-07" db="EMBL/GenBank/DDBJ databases">
        <title>Roseicoccus Jingziensis gen. nov., sp. nov., isolated from coastal seawater.</title>
        <authorList>
            <person name="Feng X."/>
        </authorList>
    </citation>
    <scope>NUCLEOTIDE SEQUENCE [LARGE SCALE GENOMIC DNA]</scope>
    <source>
        <strain evidence="10 11">N1E253</strain>
    </source>
</reference>
<evidence type="ECO:0000313" key="11">
    <source>
        <dbReference type="Proteomes" id="UP000557872"/>
    </source>
</evidence>
<comment type="caution">
    <text evidence="10">The sequence shown here is derived from an EMBL/GenBank/DDBJ whole genome shotgun (WGS) entry which is preliminary data.</text>
</comment>
<dbReference type="GO" id="GO:0016020">
    <property type="term" value="C:membrane"/>
    <property type="evidence" value="ECO:0007669"/>
    <property type="project" value="TreeGrafter"/>
</dbReference>
<dbReference type="InterPro" id="IPR015883">
    <property type="entry name" value="Glyco_hydro_20_cat"/>
</dbReference>
<gene>
    <name evidence="10" type="ORF">HW115_09540</name>
</gene>
<accession>A0A851GE79</accession>
<dbReference type="InterPro" id="IPR015882">
    <property type="entry name" value="HEX_bac_N"/>
</dbReference>
<dbReference type="PANTHER" id="PTHR22600">
    <property type="entry name" value="BETA-HEXOSAMINIDASE"/>
    <property type="match status" value="1"/>
</dbReference>
<proteinExistence type="inferred from homology"/>
<organism evidence="10 11">
    <name type="scientific">Oceaniferula marina</name>
    <dbReference type="NCBI Taxonomy" id="2748318"/>
    <lineage>
        <taxon>Bacteria</taxon>
        <taxon>Pseudomonadati</taxon>
        <taxon>Verrucomicrobiota</taxon>
        <taxon>Verrucomicrobiia</taxon>
        <taxon>Verrucomicrobiales</taxon>
        <taxon>Verrucomicrobiaceae</taxon>
        <taxon>Oceaniferula</taxon>
    </lineage>
</organism>
<evidence type="ECO:0000313" key="10">
    <source>
        <dbReference type="EMBL" id="NWK55853.1"/>
    </source>
</evidence>
<evidence type="ECO:0000256" key="7">
    <source>
        <dbReference type="SAM" id="SignalP"/>
    </source>
</evidence>
<feature type="domain" description="Glycoside hydrolase family 20 catalytic" evidence="8">
    <location>
        <begin position="160"/>
        <end position="500"/>
    </location>
</feature>
<dbReference type="SUPFAM" id="SSF51445">
    <property type="entry name" value="(Trans)glycosidases"/>
    <property type="match status" value="1"/>
</dbReference>
<evidence type="ECO:0000259" key="9">
    <source>
        <dbReference type="Pfam" id="PF02838"/>
    </source>
</evidence>
<dbReference type="PRINTS" id="PR00738">
    <property type="entry name" value="GLHYDRLASE20"/>
</dbReference>
<dbReference type="EMBL" id="JACBAZ010000003">
    <property type="protein sequence ID" value="NWK55853.1"/>
    <property type="molecule type" value="Genomic_DNA"/>
</dbReference>
<dbReference type="InterPro" id="IPR029018">
    <property type="entry name" value="Hex-like_dom2"/>
</dbReference>
<evidence type="ECO:0000256" key="2">
    <source>
        <dbReference type="ARBA" id="ARBA00006285"/>
    </source>
</evidence>
<dbReference type="GO" id="GO:0030203">
    <property type="term" value="P:glycosaminoglycan metabolic process"/>
    <property type="evidence" value="ECO:0007669"/>
    <property type="project" value="TreeGrafter"/>
</dbReference>